<feature type="domain" description="CNA-B" evidence="9">
    <location>
        <begin position="1829"/>
        <end position="1918"/>
    </location>
</feature>
<keyword evidence="4" id="KW-0964">Secreted</keyword>
<feature type="domain" description="SpaA-like prealbumin fold" evidence="10">
    <location>
        <begin position="926"/>
        <end position="1008"/>
    </location>
</feature>
<feature type="transmembrane region" description="Helical" evidence="8">
    <location>
        <begin position="2313"/>
        <end position="2334"/>
    </location>
</feature>
<dbReference type="Gene3D" id="2.60.40.740">
    <property type="match status" value="3"/>
</dbReference>
<dbReference type="InterPro" id="IPR008454">
    <property type="entry name" value="Collagen-bd_Cna-like_B-typ_dom"/>
</dbReference>
<feature type="domain" description="CNA-B" evidence="9">
    <location>
        <begin position="1287"/>
        <end position="1379"/>
    </location>
</feature>
<evidence type="ECO:0000313" key="12">
    <source>
        <dbReference type="EMBL" id="OZG58894.1"/>
    </source>
</evidence>
<dbReference type="GO" id="GO:0007155">
    <property type="term" value="P:cell adhesion"/>
    <property type="evidence" value="ECO:0007669"/>
    <property type="project" value="InterPro"/>
</dbReference>
<keyword evidence="8" id="KW-0472">Membrane</keyword>
<dbReference type="Gene3D" id="2.60.40.1140">
    <property type="entry name" value="Collagen-binding surface protein Cna, B-type domain"/>
    <property type="match status" value="6"/>
</dbReference>
<dbReference type="EMBL" id="MWWW01000017">
    <property type="protein sequence ID" value="OZG58894.1"/>
    <property type="molecule type" value="Genomic_DNA"/>
</dbReference>
<comment type="similarity">
    <text evidence="2">Belongs to the serine-aspartate repeat-containing protein (SDr) family.</text>
</comment>
<evidence type="ECO:0000256" key="6">
    <source>
        <dbReference type="ARBA" id="ARBA00023088"/>
    </source>
</evidence>
<dbReference type="SUPFAM" id="SSF49478">
    <property type="entry name" value="Cna protein B-type domain"/>
    <property type="match status" value="7"/>
</dbReference>
<dbReference type="Gene3D" id="2.60.40.1280">
    <property type="match status" value="1"/>
</dbReference>
<keyword evidence="8" id="KW-1133">Transmembrane helix</keyword>
<organism evidence="12 13">
    <name type="scientific">Bifidobacterium myosotis</name>
    <dbReference type="NCBI Taxonomy" id="1630166"/>
    <lineage>
        <taxon>Bacteria</taxon>
        <taxon>Bacillati</taxon>
        <taxon>Actinomycetota</taxon>
        <taxon>Actinomycetes</taxon>
        <taxon>Bifidobacteriales</taxon>
        <taxon>Bifidobacteriaceae</taxon>
        <taxon>Bifidobacterium</taxon>
    </lineage>
</organism>
<feature type="domain" description="CNA-B" evidence="9">
    <location>
        <begin position="1176"/>
        <end position="1270"/>
    </location>
</feature>
<evidence type="ECO:0000256" key="4">
    <source>
        <dbReference type="ARBA" id="ARBA00022525"/>
    </source>
</evidence>
<feature type="region of interest" description="Disordered" evidence="7">
    <location>
        <begin position="2027"/>
        <end position="2083"/>
    </location>
</feature>
<evidence type="ECO:0000256" key="5">
    <source>
        <dbReference type="ARBA" id="ARBA00022729"/>
    </source>
</evidence>
<reference evidence="12 13" key="1">
    <citation type="journal article" date="2017" name="BMC Genomics">
        <title>Comparative genomic and phylogenomic analyses of the Bifidobacteriaceae family.</title>
        <authorList>
            <person name="Lugli G.A."/>
            <person name="Milani C."/>
            <person name="Turroni F."/>
            <person name="Duranti S."/>
            <person name="Mancabelli L."/>
            <person name="Mangifesta M."/>
            <person name="Ferrario C."/>
            <person name="Modesto M."/>
            <person name="Mattarelli P."/>
            <person name="Jiri K."/>
            <person name="van Sinderen D."/>
            <person name="Ventura M."/>
        </authorList>
    </citation>
    <scope>NUCLEOTIDE SEQUENCE [LARGE SCALE GENOMIC DNA]</scope>
    <source>
        <strain evidence="12 13">DSM 100196</strain>
    </source>
</reference>
<comment type="caution">
    <text evidence="12">The sequence shown here is derived from an EMBL/GenBank/DDBJ whole genome shotgun (WGS) entry which is preliminary data.</text>
</comment>
<evidence type="ECO:0000259" key="9">
    <source>
        <dbReference type="Pfam" id="PF05738"/>
    </source>
</evidence>
<dbReference type="GO" id="GO:0005975">
    <property type="term" value="P:carbohydrate metabolic process"/>
    <property type="evidence" value="ECO:0007669"/>
    <property type="project" value="UniProtKB-ARBA"/>
</dbReference>
<keyword evidence="3" id="KW-0134">Cell wall</keyword>
<evidence type="ECO:0000256" key="2">
    <source>
        <dbReference type="ARBA" id="ARBA00007257"/>
    </source>
</evidence>
<dbReference type="RefSeq" id="WP_094668016.1">
    <property type="nucleotide sequence ID" value="NZ_MWWW01000017.1"/>
</dbReference>
<evidence type="ECO:0000256" key="8">
    <source>
        <dbReference type="SAM" id="Phobius"/>
    </source>
</evidence>
<dbReference type="InterPro" id="IPR008966">
    <property type="entry name" value="Adhesion_dom_sf"/>
</dbReference>
<dbReference type="InterPro" id="IPR041033">
    <property type="entry name" value="SpaA_PFL_dom_1"/>
</dbReference>
<dbReference type="PANTHER" id="PTHR36108:SF13">
    <property type="entry name" value="COLOSSIN-B-RELATED"/>
    <property type="match status" value="1"/>
</dbReference>
<evidence type="ECO:0000259" key="11">
    <source>
        <dbReference type="Pfam" id="PF17961"/>
    </source>
</evidence>
<keyword evidence="6" id="KW-0572">Peptidoglycan-anchor</keyword>
<evidence type="ECO:0000259" key="10">
    <source>
        <dbReference type="Pfam" id="PF17802"/>
    </source>
</evidence>
<feature type="region of interest" description="Disordered" evidence="7">
    <location>
        <begin position="1848"/>
        <end position="1869"/>
    </location>
</feature>
<feature type="domain" description="SpaA-like prealbumin fold" evidence="10">
    <location>
        <begin position="1490"/>
        <end position="1572"/>
    </location>
</feature>
<evidence type="ECO:0000256" key="7">
    <source>
        <dbReference type="SAM" id="MobiDB-lite"/>
    </source>
</evidence>
<feature type="domain" description="CNA-B" evidence="9">
    <location>
        <begin position="2174"/>
        <end position="2297"/>
    </location>
</feature>
<feature type="domain" description="CNA-B" evidence="9">
    <location>
        <begin position="2082"/>
        <end position="2124"/>
    </location>
</feature>
<feature type="region of interest" description="Disordered" evidence="7">
    <location>
        <begin position="956"/>
        <end position="977"/>
    </location>
</feature>
<dbReference type="Gene3D" id="2.60.40.10">
    <property type="entry name" value="Immunoglobulins"/>
    <property type="match status" value="5"/>
</dbReference>
<dbReference type="OrthoDB" id="3196823at2"/>
<evidence type="ECO:0000256" key="3">
    <source>
        <dbReference type="ARBA" id="ARBA00022512"/>
    </source>
</evidence>
<dbReference type="Pfam" id="PF17961">
    <property type="entry name" value="Big_8"/>
    <property type="match status" value="1"/>
</dbReference>
<dbReference type="PANTHER" id="PTHR36108">
    <property type="entry name" value="COLOSSIN-B-RELATED"/>
    <property type="match status" value="1"/>
</dbReference>
<protein>
    <submittedName>
        <fullName evidence="12">Cna protein B-type domain-containing protein</fullName>
    </submittedName>
</protein>
<gene>
    <name evidence="12" type="ORF">BMYO_1579</name>
</gene>
<dbReference type="InterPro" id="IPR013783">
    <property type="entry name" value="Ig-like_fold"/>
</dbReference>
<dbReference type="Pfam" id="PF17802">
    <property type="entry name" value="SpaA"/>
    <property type="match status" value="5"/>
</dbReference>
<dbReference type="CDD" id="cd00222">
    <property type="entry name" value="CollagenBindB"/>
    <property type="match status" value="4"/>
</dbReference>
<feature type="compositionally biased region" description="Low complexity" evidence="7">
    <location>
        <begin position="2032"/>
        <end position="2059"/>
    </location>
</feature>
<proteinExistence type="inferred from homology"/>
<keyword evidence="5" id="KW-0732">Signal</keyword>
<keyword evidence="8" id="KW-0812">Transmembrane</keyword>
<feature type="domain" description="SpaA-like prealbumin fold" evidence="10">
    <location>
        <begin position="1386"/>
        <end position="1466"/>
    </location>
</feature>
<feature type="compositionally biased region" description="Low complexity" evidence="7">
    <location>
        <begin position="2131"/>
        <end position="2153"/>
    </location>
</feature>
<feature type="domain" description="CNA-B" evidence="9">
    <location>
        <begin position="1715"/>
        <end position="1811"/>
    </location>
</feature>
<dbReference type="SUPFAM" id="SSF49401">
    <property type="entry name" value="Bacterial adhesins"/>
    <property type="match status" value="2"/>
</dbReference>
<name>A0A261FIA9_9BIFI</name>
<dbReference type="InterPro" id="IPR011252">
    <property type="entry name" value="Fibrogen-bd_dom1"/>
</dbReference>
<dbReference type="InterPro" id="IPR041171">
    <property type="entry name" value="SDR_Ig"/>
</dbReference>
<evidence type="ECO:0000256" key="1">
    <source>
        <dbReference type="ARBA" id="ARBA00004168"/>
    </source>
</evidence>
<dbReference type="Proteomes" id="UP000216871">
    <property type="component" value="Unassembled WGS sequence"/>
</dbReference>
<feature type="domain" description="SDR-like Ig" evidence="11">
    <location>
        <begin position="73"/>
        <end position="161"/>
    </location>
</feature>
<feature type="domain" description="SpaA-like prealbumin fold" evidence="10">
    <location>
        <begin position="1592"/>
        <end position="1692"/>
    </location>
</feature>
<feature type="domain" description="SpaA-like prealbumin fold" evidence="10">
    <location>
        <begin position="1068"/>
        <end position="1150"/>
    </location>
</feature>
<keyword evidence="13" id="KW-1185">Reference proteome</keyword>
<comment type="subcellular location">
    <subcellularLocation>
        <location evidence="1">Secreted</location>
        <location evidence="1">Cell wall</location>
        <topology evidence="1">Peptidoglycan-anchor</topology>
    </subcellularLocation>
</comment>
<feature type="domain" description="CNA-B" evidence="9">
    <location>
        <begin position="1964"/>
        <end position="1990"/>
    </location>
</feature>
<evidence type="ECO:0000313" key="13">
    <source>
        <dbReference type="Proteomes" id="UP000216871"/>
    </source>
</evidence>
<sequence length="2348" mass="252801">MPGRSRRHSVAPVLRTFASLFVVVAMMLATMVAGVPQAQASSQYEIGSAQAPVDKDATSITINGKPYTTGMKVNYGDKVKVQLHWTVPNNTAIQAGDTFTYDLPQGITFESGKTYTIYGEDGTERGTFTVNGNRITATFDRADTGTNVKAYVTVDGTINEKSTGGENGGKTNFEFPGIGDLEVDVNEKHSLWAQKNGAISTDDPSVFDFVVEVHSTGTNRNVKLEDTMGDLLTLQPGTLKLYTDANCTQEYTGGWQSTDNADLKGFTANIDHMADGQVLYARYSVKIDRKAVADAVKNGKTELVKNKVKYYSDDSTNRKTTEQSIWLNSSWYVSKRGQAGTAKKDENGQSVDVTVVNWTITIDADPDSDVMPDATTIRDSLGDNLKAPTGAVKVTYTDRNWQTHETTLDWADLVNGTAKLPDDNGKPYRRYEIKYSTEVEKLPESGSGDKITYKNNVTVTPGDGSGQLPGSGTVTIGKDAVDLDKKYVGDANETKTLKWLTTFRAKDDLPAGKVLTDTVDDDGKTHPDGYTRPDWQVLDPDADTIRIYTDSKLTKEYAGSITKTVAADRKSFTITFNDAISKDTKLYISYTSTVLDSAPAGSTFANTVRFVNKEDTATHKPVVDNLDKSANQSYQDDGNGTPLSRNTMRWRLKVHDIPENAQSVTITDTLSHGETVNWQTFGDHKYIPGSMVAKDSKDNTYSGVTVTDNGDHTLTFVIAKGSPAFAKAQSGSLFIEYDTTFSNIADALNGGVKQYTNKAVIHIDGEAQLPDNADIWVKPNNLVSKQGTYDKNTAPYINYTVTVNPGGSTLNDGKSLTLTDTLGAALDLRMDSVTIADSRTKAEVEGATYAYDPAKKTITFTVPDARAMTITYKASVQLKPGEDFGSLGTNTIVLSGYGENGGTSTTTQTGKVIEAQGGISSSLHSLQIYKYADGDTTKPLNGARFKVERLNVDMSTNGDEWTSSGTPETVSESLQSGTSGYTPVVGLRADAIYRVTETKAPEGYTAAAIPLYIVFPGGEPQGHNAAFYQGKTVDGSPLTVAAVGEGDNSTTLQTYLWSVSNASAITASIEFAKTDERGSHVPGATLTLTKDGDATFKREWTTDDAGDTGAKHKVENLTPGTYTLTETTTPEGYQTADPITIVVTNKGAVLVNGVDVRDTGNVGQVTMIDRSNVTSIRARKVWDDDNNRDGKRKPVTFQLNKSLDGGKKWTVVAGQDKVLNESTPESQAVVEWTDLPVREGGTAVTYKVTEKNANQDGYTTTSRESTGSDVVPTTTFTNTYTPETVSVPVTKVWNDASDADKLRPESITVQLVANGKAVDGKTLTLNAENNWQGTFADLPKYENGGLITYTVQETGAPKGYTVTVAGSATSAGGITITNTHYPTDAKIRVSKRDLGGTEIAGAKMEITGTDENGKKVSKSWTSKAGTSYEAELKPGSYTLSETSAPNGYLVADPIDFTVERQADQSLVVKIGGNAADGNVIVMTDMYKPTNVTVSKVSLTGGVGEIAGAKLLITGTTLAGEVINPIEWTSTGTARVVTLAPGTYTLHESEAPSGYRPASDITFTVNLDGTVTVGGGTAKNNTVVMTDELNTTNVTVSKTAVAGVAELAGATFELTGTTFEGDETPFDDDVFTGLDGVTVGDNGKTLRWTSSAEGPRTFQLPNGTYTLTETAAPVGYDVAAKPITFTVRDGRVTIGDVAAGGNLVRVEDAAKSYTAVSVTKRWEDNDDSDKLRDGVTVTAVLYANGKEMEDTDDVSYHVELNADNNWSHDWTGLNKKDEEGNDITYTVSEVLTGDNKDEYHASIVRKPTANGYEFTLYNIHQPDAVNLDLVKNWDDHDNQDGLRPEAIQVTVTGTSERPKSDGSNGSEDYEQYSETMIVTTLKPNEQGEWKWTLENLPEKNPYGKPYTYSVTETPVAGYNGFDDELKCTSSDADACNVTFTYTKGENGQNDKYAITNTHAPETVAVTVNKVWDDAQDFNGQRPDAVTVWLLTSLWDNSNGWPEPQGDKCKESNKEIWGVSCMVLTSKDKVQEPSAGDSGSDIGDTSSPRPESGSAESGTTESDSHTGKTGADEPSTSESESDIDAQTAATGDTWTYTFTNLPKYRNGKLLRYSVTEEAVDDYTATFADDTKYDQQSGESGESGSTSDAAGSAKSTGVDDYRFTLSNRNVPDKTDLNVRKNWEDNDNGNNTRPTSIWVQLYEKTTPDTSDTALADLRDTTVIDQSQPATLQNLTAVGKPVELNEGNSWSYTFTELSTHKTYEVREVVPNGDGTYSPGTLDGYYPPIITGDQTKGYTITNTSLPILPETGGEGTARLTLLGLTLVALSGAFFANRITAARANGKRAKKGDLR</sequence>
<dbReference type="Pfam" id="PF05738">
    <property type="entry name" value="Cna_B"/>
    <property type="match status" value="7"/>
</dbReference>
<accession>A0A261FIA9</accession>
<feature type="region of interest" description="Disordered" evidence="7">
    <location>
        <begin position="2128"/>
        <end position="2153"/>
    </location>
</feature>